<accession>A0A0Q9Y784</accession>
<evidence type="ECO:0000313" key="3">
    <source>
        <dbReference type="Proteomes" id="UP000053881"/>
    </source>
</evidence>
<feature type="transmembrane region" description="Helical" evidence="1">
    <location>
        <begin position="46"/>
        <end position="64"/>
    </location>
</feature>
<keyword evidence="1" id="KW-1133">Transmembrane helix</keyword>
<feature type="transmembrane region" description="Helical" evidence="1">
    <location>
        <begin position="70"/>
        <end position="91"/>
    </location>
</feature>
<dbReference type="AlphaFoldDB" id="A0A0Q9Y784"/>
<dbReference type="EMBL" id="LGPB01000122">
    <property type="protein sequence ID" value="KRG11544.1"/>
    <property type="molecule type" value="Genomic_DNA"/>
</dbReference>
<feature type="transmembrane region" description="Helical" evidence="1">
    <location>
        <begin position="6"/>
        <end position="26"/>
    </location>
</feature>
<comment type="caution">
    <text evidence="2">The sequence shown here is derived from an EMBL/GenBank/DDBJ whole genome shotgun (WGS) entry which is preliminary data.</text>
</comment>
<organism evidence="2 3">
    <name type="scientific">Lederbergia galactosidilytica</name>
    <dbReference type="NCBI Taxonomy" id="217031"/>
    <lineage>
        <taxon>Bacteria</taxon>
        <taxon>Bacillati</taxon>
        <taxon>Bacillota</taxon>
        <taxon>Bacilli</taxon>
        <taxon>Bacillales</taxon>
        <taxon>Bacillaceae</taxon>
        <taxon>Lederbergia</taxon>
    </lineage>
</organism>
<keyword evidence="1" id="KW-0812">Transmembrane</keyword>
<name>A0A0Q9Y784_9BACI</name>
<protein>
    <submittedName>
        <fullName evidence="2">Uncharacterized protein</fullName>
    </submittedName>
</protein>
<dbReference type="PATRIC" id="fig|217031.4.peg.5792"/>
<gene>
    <name evidence="2" type="ORF">ACA29_17040</name>
</gene>
<sequence>MNIDTGSLVTFIIMWGIPTFLVIRSYLKMDTDDKKSTLNNFKSRRFILTIGFIIIGVLFIHLDILFTNTIIKISGIGLLLIGGIFSTIATIDMWKFSKIKSLLNLILISIAVFLS</sequence>
<dbReference type="Proteomes" id="UP000053881">
    <property type="component" value="Unassembled WGS sequence"/>
</dbReference>
<proteinExistence type="predicted"/>
<evidence type="ECO:0000313" key="2">
    <source>
        <dbReference type="EMBL" id="KRG11544.1"/>
    </source>
</evidence>
<evidence type="ECO:0000256" key="1">
    <source>
        <dbReference type="SAM" id="Phobius"/>
    </source>
</evidence>
<reference evidence="2 3" key="1">
    <citation type="submission" date="2015-06" db="EMBL/GenBank/DDBJ databases">
        <title>Genome sequencing project of Bacillus galactosidilyticus PL133.</title>
        <authorList>
            <person name="Gaiero J."/>
            <person name="Nicol R."/>
            <person name="Habash M."/>
        </authorList>
    </citation>
    <scope>NUCLEOTIDE SEQUENCE [LARGE SCALE GENOMIC DNA]</scope>
    <source>
        <strain evidence="2 3">PL133</strain>
    </source>
</reference>
<keyword evidence="1" id="KW-0472">Membrane</keyword>